<dbReference type="EMBL" id="HBER01058075">
    <property type="protein sequence ID" value="CAD8553701.1"/>
    <property type="molecule type" value="Transcribed_RNA"/>
</dbReference>
<dbReference type="EMBL" id="HBER01058074">
    <property type="protein sequence ID" value="CAD8553700.1"/>
    <property type="molecule type" value="Transcribed_RNA"/>
</dbReference>
<evidence type="ECO:0000256" key="1">
    <source>
        <dbReference type="SAM" id="MobiDB-lite"/>
    </source>
</evidence>
<dbReference type="AlphaFoldDB" id="A0A6U5NUP2"/>
<protein>
    <submittedName>
        <fullName evidence="2">Uncharacterized protein</fullName>
    </submittedName>
</protein>
<name>A0A6U5NUP2_9EUKA</name>
<gene>
    <name evidence="2" type="ORF">CLEP1334_LOCUS28991</name>
    <name evidence="3" type="ORF">CLEP1334_LOCUS28992</name>
</gene>
<dbReference type="InterPro" id="IPR051218">
    <property type="entry name" value="Sec_MonoDiacylglyc_Lipase"/>
</dbReference>
<evidence type="ECO:0000313" key="3">
    <source>
        <dbReference type="EMBL" id="CAD8553701.1"/>
    </source>
</evidence>
<dbReference type="PANTHER" id="PTHR45856">
    <property type="entry name" value="ALPHA/BETA-HYDROLASES SUPERFAMILY PROTEIN"/>
    <property type="match status" value="1"/>
</dbReference>
<reference evidence="2" key="1">
    <citation type="submission" date="2021-01" db="EMBL/GenBank/DDBJ databases">
        <authorList>
            <person name="Corre E."/>
            <person name="Pelletier E."/>
            <person name="Niang G."/>
            <person name="Scheremetjew M."/>
            <person name="Finn R."/>
            <person name="Kale V."/>
            <person name="Holt S."/>
            <person name="Cochrane G."/>
            <person name="Meng A."/>
            <person name="Brown T."/>
            <person name="Cohen L."/>
        </authorList>
    </citation>
    <scope>NUCLEOTIDE SEQUENCE</scope>
    <source>
        <strain evidence="2">RCC1130</strain>
    </source>
</reference>
<dbReference type="Gene3D" id="3.40.50.1820">
    <property type="entry name" value="alpha/beta hydrolase"/>
    <property type="match status" value="1"/>
</dbReference>
<dbReference type="PANTHER" id="PTHR45856:SF24">
    <property type="entry name" value="FUNGAL LIPASE-LIKE DOMAIN-CONTAINING PROTEIN"/>
    <property type="match status" value="1"/>
</dbReference>
<dbReference type="InterPro" id="IPR029058">
    <property type="entry name" value="AB_hydrolase_fold"/>
</dbReference>
<accession>A0A6U5NUP2</accession>
<evidence type="ECO:0000313" key="2">
    <source>
        <dbReference type="EMBL" id="CAD8553700.1"/>
    </source>
</evidence>
<sequence>MFSWRSNAVKAQSADDNAAEVHPGFRLYLSELVDAFSRTTLSILPDELRLKWHLPSTMNVWQLLQDWERCAHVLCVGHSLGGAVATLAATLLGDRPLGASELDRDEKRAPMRRSSPMIGGMRTVRDTVRRAIRVAIDRIDVPGADTRCRHRPLLVTFGCPIVGDADFVQLQNSVVALQGGLRVFNQLDPVVSCGHGLLSLTTAAGAGSAHGGLPVPLRNDALTTANPYTNHLRYCIDSFELIPHDPCARVRYLLPGLVYVPDADATRIAPSPIRTRPMQPSSAAEASPKVASLPSRPLPGMARRLTIPDESTLLQHP</sequence>
<proteinExistence type="predicted"/>
<organism evidence="2">
    <name type="scientific">Calcidiscus leptoporus</name>
    <dbReference type="NCBI Taxonomy" id="127549"/>
    <lineage>
        <taxon>Eukaryota</taxon>
        <taxon>Haptista</taxon>
        <taxon>Haptophyta</taxon>
        <taxon>Prymnesiophyceae</taxon>
        <taxon>Coccolithales</taxon>
        <taxon>Calcidiscaceae</taxon>
        <taxon>Calcidiscus</taxon>
    </lineage>
</organism>
<feature type="region of interest" description="Disordered" evidence="1">
    <location>
        <begin position="270"/>
        <end position="317"/>
    </location>
</feature>
<dbReference type="SUPFAM" id="SSF53474">
    <property type="entry name" value="alpha/beta-Hydrolases"/>
    <property type="match status" value="1"/>
</dbReference>